<evidence type="ECO:0000256" key="1">
    <source>
        <dbReference type="ARBA" id="ARBA00022801"/>
    </source>
</evidence>
<name>A0AB73T2N7_9FIRM</name>
<dbReference type="GO" id="GO:0016787">
    <property type="term" value="F:hydrolase activity"/>
    <property type="evidence" value="ECO:0007669"/>
    <property type="project" value="UniProtKB-KW"/>
</dbReference>
<gene>
    <name evidence="2" type="ORF">C7383_108178</name>
</gene>
<dbReference type="InterPro" id="IPR010905">
    <property type="entry name" value="Glyco_hydro_88"/>
</dbReference>
<dbReference type="InterPro" id="IPR012341">
    <property type="entry name" value="6hp_glycosidase-like_sf"/>
</dbReference>
<comment type="caution">
    <text evidence="2">The sequence shown here is derived from an EMBL/GenBank/DDBJ whole genome shotgun (WGS) entry which is preliminary data.</text>
</comment>
<dbReference type="EMBL" id="QGGY01000008">
    <property type="protein sequence ID" value="PWJ74748.1"/>
    <property type="molecule type" value="Genomic_DNA"/>
</dbReference>
<sequence length="349" mass="39808">MAGLEFDKKEIEDLIEKIAVRTMRMDMTWDWPCGVAYYGISRAFEVTGSEKYLNLMKDRIDEYMELGLPVWTVNTCAMGHCLITLYEATQDEKYWEVVMSKVDYIRNHALRFGDSVLQHTVSSKNDFPEQAWADTLFMAAYFLLRVGVKLKDEELINDALNQYYWHIKYLQDQETGLWYHGYNNITKDHMSGFYWGRANAWASYTMSRVGSILPECYLYPKYMDIVGSLEEQLAALKLLQTENGLWRTILDDEESYEEVSASCGIAAAMLQKGNPLHIKYISRAVKGITGRISPDGRVLDVSGGTAVMKDKEGYRNISKDWIQGWGQGLALTFLAGVLDCGNSRNDGAL</sequence>
<dbReference type="Pfam" id="PF07470">
    <property type="entry name" value="Glyco_hydro_88"/>
    <property type="match status" value="1"/>
</dbReference>
<keyword evidence="1 2" id="KW-0378">Hydrolase</keyword>
<dbReference type="AlphaFoldDB" id="A0AB73T2N7"/>
<organism evidence="2 3">
    <name type="scientific">Murimonas intestini</name>
    <dbReference type="NCBI Taxonomy" id="1337051"/>
    <lineage>
        <taxon>Bacteria</taxon>
        <taxon>Bacillati</taxon>
        <taxon>Bacillota</taxon>
        <taxon>Clostridia</taxon>
        <taxon>Lachnospirales</taxon>
        <taxon>Lachnospiraceae</taxon>
        <taxon>Murimonas</taxon>
    </lineage>
</organism>
<dbReference type="Gene3D" id="1.50.10.10">
    <property type="match status" value="1"/>
</dbReference>
<dbReference type="PANTHER" id="PTHR33886">
    <property type="entry name" value="UNSATURATED RHAMNOGALACTURONAN HYDROLASE (EUROFUNG)"/>
    <property type="match status" value="1"/>
</dbReference>
<dbReference type="GO" id="GO:0005975">
    <property type="term" value="P:carbohydrate metabolic process"/>
    <property type="evidence" value="ECO:0007669"/>
    <property type="project" value="InterPro"/>
</dbReference>
<dbReference type="InterPro" id="IPR008928">
    <property type="entry name" value="6-hairpin_glycosidase_sf"/>
</dbReference>
<dbReference type="RefSeq" id="WP_109627481.1">
    <property type="nucleotide sequence ID" value="NZ_CABJAT010000003.1"/>
</dbReference>
<keyword evidence="3" id="KW-1185">Reference proteome</keyword>
<proteinExistence type="predicted"/>
<protein>
    <submittedName>
        <fullName evidence="2">Unsaturated rhamnogalacturonyl hydrolase</fullName>
    </submittedName>
</protein>
<dbReference type="Proteomes" id="UP000245412">
    <property type="component" value="Unassembled WGS sequence"/>
</dbReference>
<dbReference type="PANTHER" id="PTHR33886:SF8">
    <property type="entry name" value="UNSATURATED RHAMNOGALACTURONAN HYDROLASE (EUROFUNG)"/>
    <property type="match status" value="1"/>
</dbReference>
<reference evidence="2 3" key="1">
    <citation type="submission" date="2018-05" db="EMBL/GenBank/DDBJ databases">
        <authorList>
            <person name="Goeker M."/>
            <person name="Huntemann M."/>
            <person name="Clum A."/>
            <person name="Pillay M."/>
            <person name="Palaniappan K."/>
            <person name="Varghese N."/>
            <person name="Mikhailova N."/>
            <person name="Stamatis D."/>
            <person name="Reddy T."/>
            <person name="Daum C."/>
            <person name="Shapiro N."/>
            <person name="Ivanova N."/>
            <person name="Kyrpides N."/>
            <person name="Woyke T."/>
        </authorList>
    </citation>
    <scope>NUCLEOTIDE SEQUENCE [LARGE SCALE GENOMIC DNA]</scope>
    <source>
        <strain evidence="2 3">DSM 26524</strain>
    </source>
</reference>
<dbReference type="SUPFAM" id="SSF48208">
    <property type="entry name" value="Six-hairpin glycosidases"/>
    <property type="match status" value="1"/>
</dbReference>
<evidence type="ECO:0000313" key="3">
    <source>
        <dbReference type="Proteomes" id="UP000245412"/>
    </source>
</evidence>
<accession>A0AB73T2N7</accession>
<dbReference type="InterPro" id="IPR052043">
    <property type="entry name" value="PolySaccharide_Degr_Enz"/>
</dbReference>
<evidence type="ECO:0000313" key="2">
    <source>
        <dbReference type="EMBL" id="PWJ74748.1"/>
    </source>
</evidence>